<evidence type="ECO:0000259" key="3">
    <source>
        <dbReference type="Pfam" id="PF07738"/>
    </source>
</evidence>
<reference evidence="4" key="1">
    <citation type="submission" date="2016-10" db="EMBL/GenBank/DDBJ databases">
        <authorList>
            <person name="Benchimol M."/>
            <person name="Almeida L.G."/>
            <person name="Vasconcelos A.T."/>
            <person name="Perreira-Neves A."/>
            <person name="Rosa I.A."/>
            <person name="Tasca T."/>
            <person name="Bogo M.R."/>
            <person name="de Souza W."/>
        </authorList>
    </citation>
    <scope>NUCLEOTIDE SEQUENCE [LARGE SCALE GENOMIC DNA]</scope>
    <source>
        <strain evidence="4">K</strain>
    </source>
</reference>
<evidence type="ECO:0000313" key="5">
    <source>
        <dbReference type="Proteomes" id="UP000179807"/>
    </source>
</evidence>
<feature type="chain" id="PRO_5012181874" description="SUN domain-containing protein" evidence="2">
    <location>
        <begin position="18"/>
        <end position="249"/>
    </location>
</feature>
<comment type="caution">
    <text evidence="4">The sequence shown here is derived from an EMBL/GenBank/DDBJ whole genome shotgun (WGS) entry which is preliminary data.</text>
</comment>
<keyword evidence="2" id="KW-0732">Signal</keyword>
<dbReference type="Pfam" id="PF07738">
    <property type="entry name" value="Sad1_UNC"/>
    <property type="match status" value="1"/>
</dbReference>
<keyword evidence="1" id="KW-0175">Coiled coil</keyword>
<dbReference type="Gene3D" id="1.10.287.950">
    <property type="entry name" value="Methyl-accepting chemotaxis protein"/>
    <property type="match status" value="1"/>
</dbReference>
<proteinExistence type="predicted"/>
<keyword evidence="5" id="KW-1185">Reference proteome</keyword>
<name>A0A1J4JMT0_9EUKA</name>
<protein>
    <recommendedName>
        <fullName evidence="3">SUN domain-containing protein</fullName>
    </recommendedName>
</protein>
<sequence>MILLLLTFAFCDQYDQAKEIKKDINGINDQLKSIKTDTDKLKSALPNLSQKMNHILKNLEEIKKQENEFKNSLPQINQQLSNYADDILSKTVPSLFKQHPVNISLVKFTSDVEKKSIDTIPYLMAKFFANYQSPSFPKDEKGFWKIQGNSASFTFLASQKSRATKIELHQLRSEKCSPKTIKVTFYEHRKKIFESKIFNVLQHSESPQSFYLNSTVWFKVAQLDVLSNYGDNFVCLPEFRVLDDDYYEP</sequence>
<feature type="domain" description="SUN" evidence="3">
    <location>
        <begin position="146"/>
        <end position="241"/>
    </location>
</feature>
<organism evidence="4 5">
    <name type="scientific">Tritrichomonas foetus</name>
    <dbReference type="NCBI Taxonomy" id="1144522"/>
    <lineage>
        <taxon>Eukaryota</taxon>
        <taxon>Metamonada</taxon>
        <taxon>Parabasalia</taxon>
        <taxon>Tritrichomonadida</taxon>
        <taxon>Tritrichomonadidae</taxon>
        <taxon>Tritrichomonas</taxon>
    </lineage>
</organism>
<evidence type="ECO:0000256" key="1">
    <source>
        <dbReference type="SAM" id="Coils"/>
    </source>
</evidence>
<dbReference type="EMBL" id="MLAK01000976">
    <property type="protein sequence ID" value="OHT00002.1"/>
    <property type="molecule type" value="Genomic_DNA"/>
</dbReference>
<dbReference type="InterPro" id="IPR012919">
    <property type="entry name" value="SUN_dom"/>
</dbReference>
<gene>
    <name evidence="4" type="ORF">TRFO_33420</name>
</gene>
<feature type="coiled-coil region" evidence="1">
    <location>
        <begin position="17"/>
        <end position="79"/>
    </location>
</feature>
<dbReference type="GeneID" id="94843766"/>
<dbReference type="AlphaFoldDB" id="A0A1J4JMT0"/>
<accession>A0A1J4JMT0</accession>
<feature type="signal peptide" evidence="2">
    <location>
        <begin position="1"/>
        <end position="17"/>
    </location>
</feature>
<dbReference type="VEuPathDB" id="TrichDB:TRFO_33420"/>
<dbReference type="Proteomes" id="UP000179807">
    <property type="component" value="Unassembled WGS sequence"/>
</dbReference>
<evidence type="ECO:0000313" key="4">
    <source>
        <dbReference type="EMBL" id="OHT00002.1"/>
    </source>
</evidence>
<dbReference type="RefSeq" id="XP_068353138.1">
    <property type="nucleotide sequence ID" value="XM_068509062.1"/>
</dbReference>
<evidence type="ECO:0000256" key="2">
    <source>
        <dbReference type="SAM" id="SignalP"/>
    </source>
</evidence>